<evidence type="ECO:0000256" key="20">
    <source>
        <dbReference type="ARBA" id="ARBA00023180"/>
    </source>
</evidence>
<feature type="domain" description="Helicase ATP-binding" evidence="33">
    <location>
        <begin position="702"/>
        <end position="1004"/>
    </location>
</feature>
<dbReference type="CDD" id="cd13932">
    <property type="entry name" value="HN_RTEL1"/>
    <property type="match status" value="1"/>
</dbReference>
<evidence type="ECO:0000313" key="34">
    <source>
        <dbReference type="EMBL" id="CAD5317699.1"/>
    </source>
</evidence>
<keyword evidence="14" id="KW-0653">Protein transport</keyword>
<reference evidence="34 35" key="1">
    <citation type="submission" date="2020-09" db="EMBL/GenBank/DDBJ databases">
        <authorList>
            <person name="Ashkenazy H."/>
        </authorList>
    </citation>
    <scope>NUCLEOTIDE SEQUENCE [LARGE SCALE GENOMIC DNA]</scope>
    <source>
        <strain evidence="35">cv. Cdm-0</strain>
    </source>
</reference>
<dbReference type="EMBL" id="LR881466">
    <property type="protein sequence ID" value="CAD5317699.1"/>
    <property type="molecule type" value="Genomic_DNA"/>
</dbReference>
<feature type="domain" description="Helicase ATP-binding" evidence="32">
    <location>
        <begin position="724"/>
        <end position="982"/>
    </location>
</feature>
<evidence type="ECO:0000256" key="19">
    <source>
        <dbReference type="ARBA" id="ARBA00023136"/>
    </source>
</evidence>
<evidence type="ECO:0000256" key="23">
    <source>
        <dbReference type="ARBA" id="ARBA00023235"/>
    </source>
</evidence>
<evidence type="ECO:0000259" key="31">
    <source>
        <dbReference type="PROSITE" id="PS50076"/>
    </source>
</evidence>
<dbReference type="SMART" id="SM00491">
    <property type="entry name" value="HELICc2"/>
    <property type="match status" value="1"/>
</dbReference>
<dbReference type="GO" id="GO:0016818">
    <property type="term" value="F:hydrolase activity, acting on acid anhydrides, in phosphorus-containing anhydrides"/>
    <property type="evidence" value="ECO:0007669"/>
    <property type="project" value="InterPro"/>
</dbReference>
<evidence type="ECO:0000256" key="7">
    <source>
        <dbReference type="ARBA" id="ARBA00022723"/>
    </source>
</evidence>
<dbReference type="CDD" id="cd06257">
    <property type="entry name" value="DnaJ"/>
    <property type="match status" value="1"/>
</dbReference>
<evidence type="ECO:0000256" key="14">
    <source>
        <dbReference type="ARBA" id="ARBA00022927"/>
    </source>
</evidence>
<feature type="transmembrane region" description="Helical" evidence="30">
    <location>
        <begin position="192"/>
        <end position="213"/>
    </location>
</feature>
<keyword evidence="19 30" id="KW-0472">Membrane</keyword>
<dbReference type="Pfam" id="PF23109">
    <property type="entry name" value="ARCH_RTEL1"/>
    <property type="match status" value="1"/>
</dbReference>
<evidence type="ECO:0000256" key="9">
    <source>
        <dbReference type="ARBA" id="ARBA00022763"/>
    </source>
</evidence>
<gene>
    <name evidence="34" type="ORF">AT9943_LOCUS5964</name>
</gene>
<feature type="region of interest" description="Disordered" evidence="29">
    <location>
        <begin position="767"/>
        <end position="786"/>
    </location>
</feature>
<dbReference type="Gene3D" id="1.10.150.20">
    <property type="entry name" value="5' to 3' exonuclease, C-terminal subdomain"/>
    <property type="match status" value="1"/>
</dbReference>
<evidence type="ECO:0000256" key="13">
    <source>
        <dbReference type="ARBA" id="ARBA00022840"/>
    </source>
</evidence>
<dbReference type="InterPro" id="IPR035892">
    <property type="entry name" value="C2_domain_sf"/>
</dbReference>
<evidence type="ECO:0000256" key="2">
    <source>
        <dbReference type="ARBA" id="ARBA00004477"/>
    </source>
</evidence>
<keyword evidence="10" id="KW-0378">Hydrolase</keyword>
<feature type="region of interest" description="Disordered" evidence="29">
    <location>
        <begin position="1575"/>
        <end position="1598"/>
    </location>
</feature>
<evidence type="ECO:0000256" key="10">
    <source>
        <dbReference type="ARBA" id="ARBA00022801"/>
    </source>
</evidence>
<proteinExistence type="inferred from homology"/>
<accession>A0A7G2EA80</accession>
<evidence type="ECO:0000256" key="25">
    <source>
        <dbReference type="ARBA" id="ARBA00049360"/>
    </source>
</evidence>
<feature type="transmembrane region" description="Helical" evidence="30">
    <location>
        <begin position="9"/>
        <end position="28"/>
    </location>
</feature>
<dbReference type="SMART" id="SM00488">
    <property type="entry name" value="DEXDc2"/>
    <property type="match status" value="1"/>
</dbReference>
<keyword evidence="24" id="KW-0539">Nucleus</keyword>
<keyword evidence="4" id="KW-0813">Transport</keyword>
<comment type="similarity">
    <text evidence="3">Belongs to the helicase family. RAD3/XPD subfamily.</text>
</comment>
<keyword evidence="7" id="KW-0479">Metal-binding</keyword>
<protein>
    <recommendedName>
        <fullName evidence="28">Regulator of telomere elongation helicase 1 homolog</fullName>
    </recommendedName>
</protein>
<dbReference type="Proteomes" id="UP000516314">
    <property type="component" value="Chromosome 1"/>
</dbReference>
<dbReference type="FunFam" id="1.10.287.110:FF:000038">
    <property type="entry name" value="DnaJ protein ERDJ2A"/>
    <property type="match status" value="1"/>
</dbReference>
<comment type="subunit">
    <text evidence="27">Interacts with OEP61/TPR7.</text>
</comment>
<dbReference type="FunFam" id="1.20.1160.20:FF:000012">
    <property type="entry name" value="Regulator of telomere elongation helicase 1 homolog"/>
    <property type="match status" value="1"/>
</dbReference>
<evidence type="ECO:0000256" key="30">
    <source>
        <dbReference type="SAM" id="Phobius"/>
    </source>
</evidence>
<dbReference type="InterPro" id="IPR036869">
    <property type="entry name" value="J_dom_sf"/>
</dbReference>
<dbReference type="InterPro" id="IPR010614">
    <property type="entry name" value="RAD3-like_helicase_DEAD"/>
</dbReference>
<keyword evidence="6 30" id="KW-0812">Transmembrane</keyword>
<dbReference type="InterPro" id="IPR057498">
    <property type="entry name" value="Rtel1_ARCH"/>
</dbReference>
<keyword evidence="9" id="KW-0227">DNA damage</keyword>
<dbReference type="FunFam" id="1.10.3380.10:FF:000007">
    <property type="entry name" value="DnaJ protein ERDJ2A"/>
    <property type="match status" value="1"/>
</dbReference>
<keyword evidence="22" id="KW-0234">DNA repair</keyword>
<dbReference type="SUPFAM" id="SSF47762">
    <property type="entry name" value="PAH2 domain"/>
    <property type="match status" value="1"/>
</dbReference>
<dbReference type="PROSITE" id="PS51192">
    <property type="entry name" value="HELICASE_ATP_BIND_1"/>
    <property type="match status" value="1"/>
</dbReference>
<dbReference type="InterPro" id="IPR027417">
    <property type="entry name" value="P-loop_NTPase"/>
</dbReference>
<dbReference type="PANTHER" id="PTHR11472">
    <property type="entry name" value="DNA REPAIR DEAD HELICASE RAD3/XP-D SUBFAMILY MEMBER"/>
    <property type="match status" value="1"/>
</dbReference>
<dbReference type="Gene3D" id="1.10.287.110">
    <property type="entry name" value="DnaJ domain"/>
    <property type="match status" value="1"/>
</dbReference>
<feature type="transmembrane region" description="Helical" evidence="30">
    <location>
        <begin position="66"/>
        <end position="87"/>
    </location>
</feature>
<evidence type="ECO:0000256" key="15">
    <source>
        <dbReference type="ARBA" id="ARBA00022989"/>
    </source>
</evidence>
<dbReference type="InterPro" id="IPR014001">
    <property type="entry name" value="Helicase_ATP-bd"/>
</dbReference>
<dbReference type="GO" id="GO:0005634">
    <property type="term" value="C:nucleus"/>
    <property type="evidence" value="ECO:0007669"/>
    <property type="project" value="UniProtKB-SubCell"/>
</dbReference>
<dbReference type="InterPro" id="IPR014756">
    <property type="entry name" value="Ig_E-set"/>
</dbReference>
<keyword evidence="15 30" id="KW-1133">Transmembrane helix</keyword>
<dbReference type="InterPro" id="IPR049909">
    <property type="entry name" value="Rtel1_HHD"/>
</dbReference>
<dbReference type="InterPro" id="IPR006555">
    <property type="entry name" value="ATP-dep_Helicase_C"/>
</dbReference>
<feature type="domain" description="J" evidence="31">
    <location>
        <begin position="99"/>
        <end position="164"/>
    </location>
</feature>
<evidence type="ECO:0000256" key="27">
    <source>
        <dbReference type="ARBA" id="ARBA00064009"/>
    </source>
</evidence>
<evidence type="ECO:0000256" key="1">
    <source>
        <dbReference type="ARBA" id="ARBA00004123"/>
    </source>
</evidence>
<dbReference type="GO" id="GO:0003678">
    <property type="term" value="F:DNA helicase activity"/>
    <property type="evidence" value="ECO:0007669"/>
    <property type="project" value="InterPro"/>
</dbReference>
<dbReference type="SUPFAM" id="SSF46565">
    <property type="entry name" value="Chaperone J-domain"/>
    <property type="match status" value="1"/>
</dbReference>
<organism evidence="34 35">
    <name type="scientific">Arabidopsis thaliana</name>
    <name type="common">Mouse-ear cress</name>
    <dbReference type="NCBI Taxonomy" id="3702"/>
    <lineage>
        <taxon>Eukaryota</taxon>
        <taxon>Viridiplantae</taxon>
        <taxon>Streptophyta</taxon>
        <taxon>Embryophyta</taxon>
        <taxon>Tracheophyta</taxon>
        <taxon>Spermatophyta</taxon>
        <taxon>Magnoliopsida</taxon>
        <taxon>eudicotyledons</taxon>
        <taxon>Gunneridae</taxon>
        <taxon>Pentapetalae</taxon>
        <taxon>rosids</taxon>
        <taxon>malvids</taxon>
        <taxon>Brassicales</taxon>
        <taxon>Brassicaceae</taxon>
        <taxon>Camelineae</taxon>
        <taxon>Arabidopsis</taxon>
    </lineage>
</organism>
<evidence type="ECO:0000256" key="21">
    <source>
        <dbReference type="ARBA" id="ARBA00023186"/>
    </source>
</evidence>
<dbReference type="SUPFAM" id="SSF81296">
    <property type="entry name" value="E set domains"/>
    <property type="match status" value="1"/>
</dbReference>
<evidence type="ECO:0000256" key="17">
    <source>
        <dbReference type="ARBA" id="ARBA00023014"/>
    </source>
</evidence>
<dbReference type="PRINTS" id="PR00625">
    <property type="entry name" value="JDOMAIN"/>
</dbReference>
<keyword evidence="16" id="KW-0408">Iron</keyword>
<keyword evidence="13" id="KW-0067">ATP-binding</keyword>
<dbReference type="InterPro" id="IPR045028">
    <property type="entry name" value="DinG/Rad3-like"/>
</dbReference>
<keyword evidence="8" id="KW-0547">Nucleotide-binding</keyword>
<dbReference type="InterPro" id="IPR014013">
    <property type="entry name" value="Helic_SF1/SF2_ATP-bd_DinG/Rad3"/>
</dbReference>
<dbReference type="PROSITE" id="PS50076">
    <property type="entry name" value="DNAJ_2"/>
    <property type="match status" value="1"/>
</dbReference>
<dbReference type="GO" id="GO:0006355">
    <property type="term" value="P:regulation of DNA-templated transcription"/>
    <property type="evidence" value="ECO:0007669"/>
    <property type="project" value="InterPro"/>
</dbReference>
<evidence type="ECO:0000259" key="32">
    <source>
        <dbReference type="PROSITE" id="PS51192"/>
    </source>
</evidence>
<dbReference type="GO" id="GO:0015031">
    <property type="term" value="P:protein transport"/>
    <property type="evidence" value="ECO:0007669"/>
    <property type="project" value="UniProtKB-KW"/>
</dbReference>
<dbReference type="GO" id="GO:0006281">
    <property type="term" value="P:DNA repair"/>
    <property type="evidence" value="ECO:0007669"/>
    <property type="project" value="UniProtKB-KW"/>
</dbReference>
<evidence type="ECO:0000256" key="28">
    <source>
        <dbReference type="ARBA" id="ARBA00073810"/>
    </source>
</evidence>
<keyword evidence="18" id="KW-0238">DNA-binding</keyword>
<dbReference type="GO" id="GO:0046872">
    <property type="term" value="F:metal ion binding"/>
    <property type="evidence" value="ECO:0007669"/>
    <property type="project" value="UniProtKB-KW"/>
</dbReference>
<dbReference type="Pfam" id="PF06733">
    <property type="entry name" value="DEAD_2"/>
    <property type="match status" value="1"/>
</dbReference>
<dbReference type="CDD" id="cd17970">
    <property type="entry name" value="DEAHc_FancJ"/>
    <property type="match status" value="1"/>
</dbReference>
<evidence type="ECO:0000256" key="24">
    <source>
        <dbReference type="ARBA" id="ARBA00023242"/>
    </source>
</evidence>
<keyword evidence="12" id="KW-0256">Endoplasmic reticulum</keyword>
<evidence type="ECO:0000256" key="22">
    <source>
        <dbReference type="ARBA" id="ARBA00023204"/>
    </source>
</evidence>
<evidence type="ECO:0000256" key="12">
    <source>
        <dbReference type="ARBA" id="ARBA00022824"/>
    </source>
</evidence>
<dbReference type="SMART" id="SM00487">
    <property type="entry name" value="DEXDc"/>
    <property type="match status" value="1"/>
</dbReference>
<dbReference type="FunFam" id="1.10.150.20:FF:000044">
    <property type="entry name" value="DnaJ protein ERDJ2A"/>
    <property type="match status" value="1"/>
</dbReference>
<keyword evidence="23" id="KW-0413">Isomerase</keyword>
<dbReference type="InterPro" id="IPR013020">
    <property type="entry name" value="Rad3/Chl1-like"/>
</dbReference>
<name>A0A7G2EA80_ARATH</name>
<keyword evidence="11" id="KW-0347">Helicase</keyword>
<evidence type="ECO:0000256" key="26">
    <source>
        <dbReference type="ARBA" id="ARBA00056231"/>
    </source>
</evidence>
<dbReference type="Pfam" id="PF13307">
    <property type="entry name" value="Helicase_C_2"/>
    <property type="match status" value="1"/>
</dbReference>
<evidence type="ECO:0000256" key="5">
    <source>
        <dbReference type="ARBA" id="ARBA00022485"/>
    </source>
</evidence>
<dbReference type="Pfam" id="PF23116">
    <property type="entry name" value="HHD_RTEL1"/>
    <property type="match status" value="1"/>
</dbReference>
<dbReference type="SMART" id="SM00271">
    <property type="entry name" value="DnaJ"/>
    <property type="match status" value="1"/>
</dbReference>
<dbReference type="SMART" id="SM00973">
    <property type="entry name" value="Sec63"/>
    <property type="match status" value="1"/>
</dbReference>
<dbReference type="GO" id="GO:0051539">
    <property type="term" value="F:4 iron, 4 sulfur cluster binding"/>
    <property type="evidence" value="ECO:0007669"/>
    <property type="project" value="UniProtKB-KW"/>
</dbReference>
<dbReference type="Pfam" id="PF00226">
    <property type="entry name" value="DnaJ"/>
    <property type="match status" value="1"/>
</dbReference>
<dbReference type="InterPro" id="IPR004179">
    <property type="entry name" value="Sec63-dom"/>
</dbReference>
<evidence type="ECO:0000256" key="3">
    <source>
        <dbReference type="ARBA" id="ARBA00009146"/>
    </source>
</evidence>
<comment type="function">
    <text evidence="26">Required for integral membrane and secreted preprotein translocation across the endoplasmic reticulum membrane.</text>
</comment>
<evidence type="ECO:0000256" key="29">
    <source>
        <dbReference type="SAM" id="MobiDB-lite"/>
    </source>
</evidence>
<evidence type="ECO:0000256" key="18">
    <source>
        <dbReference type="ARBA" id="ARBA00023125"/>
    </source>
</evidence>
<keyword evidence="21" id="KW-0143">Chaperone</keyword>
<dbReference type="GO" id="GO:0005524">
    <property type="term" value="F:ATP binding"/>
    <property type="evidence" value="ECO:0007669"/>
    <property type="project" value="UniProtKB-KW"/>
</dbReference>
<keyword evidence="20" id="KW-0325">Glycoprotein</keyword>
<dbReference type="PANTHER" id="PTHR11472:SF34">
    <property type="entry name" value="REGULATOR OF TELOMERE ELONGATION HELICASE 1"/>
    <property type="match status" value="1"/>
</dbReference>
<evidence type="ECO:0000313" key="35">
    <source>
        <dbReference type="Proteomes" id="UP000516314"/>
    </source>
</evidence>
<dbReference type="Gene3D" id="1.10.3380.10">
    <property type="entry name" value="Sec63 N-terminal domain-like domain"/>
    <property type="match status" value="1"/>
</dbReference>
<dbReference type="SUPFAM" id="SSF52540">
    <property type="entry name" value="P-loop containing nucleoside triphosphate hydrolases"/>
    <property type="match status" value="1"/>
</dbReference>
<dbReference type="SUPFAM" id="SSF158702">
    <property type="entry name" value="Sec63 N-terminal domain-like"/>
    <property type="match status" value="1"/>
</dbReference>
<evidence type="ECO:0000256" key="8">
    <source>
        <dbReference type="ARBA" id="ARBA00022741"/>
    </source>
</evidence>
<dbReference type="GO" id="GO:0003677">
    <property type="term" value="F:DNA binding"/>
    <property type="evidence" value="ECO:0007669"/>
    <property type="project" value="UniProtKB-KW"/>
</dbReference>
<dbReference type="GO" id="GO:0005789">
    <property type="term" value="C:endoplasmic reticulum membrane"/>
    <property type="evidence" value="ECO:0007669"/>
    <property type="project" value="UniProtKB-SubCell"/>
</dbReference>
<evidence type="ECO:0000256" key="16">
    <source>
        <dbReference type="ARBA" id="ARBA00023004"/>
    </source>
</evidence>
<sequence>MAASEENSALFPIFILTIMAIPLVPYTMVKLSGALSKKQRTIHCQCLECDRSGKYKRSLFKKISNFSTWSNLTLVLLWVVMIFLIYYTKNMSREAQVFDPFSILGLEPGVTDSEIKKAYRRLSIQYHPDKNPDPEANKYFVEFISKAYQALTDSVSRENFEKYGHPDGRQGFQMGIALPQFLLDIDGASGGILLLWIVGVCILLPLVIAVIYLSRSSKYTGNYVMHQTLSAYYYLMKPSLAPSKVMEVFTKAAEYMEIPVRRTDDEPLQKLFMSVRSELNLDLKNMKQEQAKFWKQHPAIVKTELLIQAQLTRESGVLSPALQGDFRRVLELAPRLLEELLKMAVIPRTAQGHGWLRPAVGVVELSQCIVQAVPLSARKSSGVSSEGISPFLQLPHFSDAVVKKIARKKVKSFQDLQEMRLEDRSELLTQVAGLSATDVEDIEKVLEMMPSITVDITCETEGEEGIQEGDIVTLQAWVTLKRPNGLVGALPHAPYFPFHKEENYWVLLADSVSNNVWFSQKVSFLDEGGAITAASKAISESMEGSGAGVKETNDAVREAIEKVKGGSRLVMGKLQAPAEGTYNLTCFCLCDTWIGCDKKQALKVKVLKRTRAGTRGLVSDEDEDEKKDMDEKRGSKKANGSVKQKKESSSEESGSEEESGSPTRRENQKRRVCFRLLLRLLRRGFVVLSAESDPKMPNYSIRGINVEFPFEAYQSQIIYMDRVIESLQNKCHALLESPTGTGKTLCLLCATLAWRKSLGSFSTRKDRKNSAIPWSDSDEPLSQSGGGGGAFPTIVYASRTHSQLRQVIKELKRSSYRPKMVVLGSREQLCVNEEVNSLRGKALTNACQYLCKKRGKRQCNHFNRLPDYLKHNPHIGDEPVDIEDLVNIGKDSGPCPYYITRELHKDVDIIFAPYNYLISNGYRKFLKVNWTNSVLIFDEAHNLESLCADSASFDLPSVLLSACISEAQECVQLAAARRDSLNDVSINPENFAILKGLLLKLQELISKVPIPKRDEGFTKPGPYIYEMLKTLNITHETAPKLIGTVEEAAVFLEEEKQRTATNAGSKLEIIADMLKLIFRENGSNHADVYRVHVQELEQNSTDVMKGKVSRTLSWWCFSPGITMLDIAQKGVGSIILTSGTLSPMDSLAQELKLDFPIRLENPHVISSNQLWAGVVSTGPSGYVLNSSYRNRDVPEYKQELGNAIVNFSRVVPEGLLIFFPSYYLMDSCITFWKNGCYRNSMTVWERICKLKKPVIEPKDSSLFPAAMRDFSEKLQDRATSGVVFFAVCRGKVSEGLDFADGAGRAVVITGLPYARVTDPRVKLKREFLDEQSQLADVKLPRSTLLSGSMWYSQEAARAVNQAIGRVIRHRHDYGAIIFCDDRFEQPSQQSKISLWIRPNVKCYSRYGEVISDLARFFRTERSNFPARLVTEQENNIVSTLLPVESIEDNPTPAFGNSNLKNVGVAQNELSRLEAFPPANRASPLERDGNNVKRNGLTILKHTGKIPRIVKGDVMQGCSSRKAKLVELSDDEETPVERRCEVVDLESDNCEMQTCVTEVLASSTCFNTMGLKKKRKVPESQGSASSSVLTAKGNGGGDKKEASASAFLSQVKEKLNTEEYKKFIGYMQALKKKEIKLANVMQSIVQLFCGSERDHLLMGFKDFVPVKYRPAYEECIKTRKRQSIIFGNSN</sequence>
<dbReference type="CDD" id="cd18788">
    <property type="entry name" value="SF2_C_XPD"/>
    <property type="match status" value="1"/>
</dbReference>
<keyword evidence="17" id="KW-0411">Iron-sulfur</keyword>
<dbReference type="NCBIfam" id="TIGR00604">
    <property type="entry name" value="rad3"/>
    <property type="match status" value="1"/>
</dbReference>
<evidence type="ECO:0000259" key="33">
    <source>
        <dbReference type="PROSITE" id="PS51193"/>
    </source>
</evidence>
<dbReference type="Pfam" id="PF02889">
    <property type="entry name" value="Sec63"/>
    <property type="match status" value="1"/>
</dbReference>
<feature type="region of interest" description="Disordered" evidence="29">
    <location>
        <begin position="617"/>
        <end position="665"/>
    </location>
</feature>
<comment type="subcellular location">
    <subcellularLocation>
        <location evidence="2">Endoplasmic reticulum membrane</location>
        <topology evidence="2">Multi-pass membrane protein</topology>
    </subcellularLocation>
    <subcellularLocation>
        <location evidence="1">Nucleus</location>
    </subcellularLocation>
</comment>
<feature type="compositionally biased region" description="Polar residues" evidence="29">
    <location>
        <begin position="1579"/>
        <end position="1588"/>
    </location>
</feature>
<dbReference type="Gene3D" id="1.20.1160.20">
    <property type="match status" value="1"/>
</dbReference>
<keyword evidence="5" id="KW-0004">4Fe-4S</keyword>
<evidence type="ECO:0000256" key="11">
    <source>
        <dbReference type="ARBA" id="ARBA00022806"/>
    </source>
</evidence>
<comment type="catalytic activity">
    <reaction evidence="25">
        <text>ATP + H2O = ADP + phosphate + H(+)</text>
        <dbReference type="Rhea" id="RHEA:13065"/>
        <dbReference type="ChEBI" id="CHEBI:15377"/>
        <dbReference type="ChEBI" id="CHEBI:15378"/>
        <dbReference type="ChEBI" id="CHEBI:30616"/>
        <dbReference type="ChEBI" id="CHEBI:43474"/>
        <dbReference type="ChEBI" id="CHEBI:456216"/>
    </reaction>
</comment>
<evidence type="ECO:0000256" key="4">
    <source>
        <dbReference type="ARBA" id="ARBA00022448"/>
    </source>
</evidence>
<dbReference type="Gene3D" id="3.40.50.300">
    <property type="entry name" value="P-loop containing nucleotide triphosphate hydrolases"/>
    <property type="match status" value="2"/>
</dbReference>
<evidence type="ECO:0000256" key="6">
    <source>
        <dbReference type="ARBA" id="ARBA00022692"/>
    </source>
</evidence>
<dbReference type="Gene3D" id="2.60.40.150">
    <property type="entry name" value="C2 domain"/>
    <property type="match status" value="1"/>
</dbReference>
<dbReference type="InterPro" id="IPR001623">
    <property type="entry name" value="DnaJ_domain"/>
</dbReference>
<dbReference type="InterPro" id="IPR036600">
    <property type="entry name" value="PAH_sf"/>
</dbReference>
<dbReference type="InterPro" id="IPR006554">
    <property type="entry name" value="Helicase-like_DEXD_c2"/>
</dbReference>
<dbReference type="FunFam" id="3.40.50.300:FF:000431">
    <property type="entry name" value="Regulator of telomere elongation helicase 1"/>
    <property type="match status" value="1"/>
</dbReference>
<dbReference type="PROSITE" id="PS51193">
    <property type="entry name" value="HELICASE_ATP_BIND_2"/>
    <property type="match status" value="1"/>
</dbReference>